<organism evidence="3 4">
    <name type="scientific">Rickenella mellea</name>
    <dbReference type="NCBI Taxonomy" id="50990"/>
    <lineage>
        <taxon>Eukaryota</taxon>
        <taxon>Fungi</taxon>
        <taxon>Dikarya</taxon>
        <taxon>Basidiomycota</taxon>
        <taxon>Agaricomycotina</taxon>
        <taxon>Agaricomycetes</taxon>
        <taxon>Hymenochaetales</taxon>
        <taxon>Rickenellaceae</taxon>
        <taxon>Rickenella</taxon>
    </lineage>
</organism>
<feature type="transmembrane region" description="Helical" evidence="1">
    <location>
        <begin position="109"/>
        <end position="130"/>
    </location>
</feature>
<feature type="transmembrane region" description="Helical" evidence="1">
    <location>
        <begin position="159"/>
        <end position="180"/>
    </location>
</feature>
<evidence type="ECO:0000259" key="2">
    <source>
        <dbReference type="Pfam" id="PF20151"/>
    </source>
</evidence>
<protein>
    <recommendedName>
        <fullName evidence="2">DUF6533 domain-containing protein</fullName>
    </recommendedName>
</protein>
<proteinExistence type="predicted"/>
<evidence type="ECO:0000313" key="4">
    <source>
        <dbReference type="Proteomes" id="UP000294933"/>
    </source>
</evidence>
<feature type="transmembrane region" description="Helical" evidence="1">
    <location>
        <begin position="81"/>
        <end position="102"/>
    </location>
</feature>
<keyword evidence="1" id="KW-0472">Membrane</keyword>
<accession>A0A4Y7QIF3</accession>
<dbReference type="OrthoDB" id="2679643at2759"/>
<keyword evidence="1" id="KW-0812">Transmembrane</keyword>
<gene>
    <name evidence="3" type="ORF">BD410DRAFT_783696</name>
</gene>
<evidence type="ECO:0000256" key="1">
    <source>
        <dbReference type="SAM" id="Phobius"/>
    </source>
</evidence>
<dbReference type="EMBL" id="ML170161">
    <property type="protein sequence ID" value="TDL26609.1"/>
    <property type="molecule type" value="Genomic_DNA"/>
</dbReference>
<dbReference type="AlphaFoldDB" id="A0A4Y7QIF3"/>
<name>A0A4Y7QIF3_9AGAM</name>
<evidence type="ECO:0000313" key="3">
    <source>
        <dbReference type="EMBL" id="TDL26609.1"/>
    </source>
</evidence>
<dbReference type="VEuPathDB" id="FungiDB:BD410DRAFT_783696"/>
<keyword evidence="1" id="KW-1133">Transmembrane helix</keyword>
<dbReference type="InterPro" id="IPR045340">
    <property type="entry name" value="DUF6533"/>
</dbReference>
<feature type="transmembrane region" description="Helical" evidence="1">
    <location>
        <begin position="192"/>
        <end position="211"/>
    </location>
</feature>
<sequence length="347" mass="38283">MAATTSLELAQVLSEGFLSTKYLSVASLFLLIYDHLTCLDQEIEYFWVAKWSLTRILYFLNRYIPPGVFICTYAIRTTATFEVVGLALVEAILVIRVFYLWSHSSSVRLILLICFTAAIATSVTYSGVAVHHLKAFRLPFPFEQGCLYRGAAMDEYWPIFLPIIVPFLFVLTLVRCINPLRLGQNKSFATRLVRDGGFFFLMAALTTGYNVVGSAELGKKLISLPALESSFILAMHSICASHLMLSIHSLAADIGADPTHLLSNIEIARVSWKNGSRPGELVVEMRADEHSNLDLTPIPSPNSTTTFGSDDGIIGKVRTSRVGDLTVDIECAQIDMRGVTVTVTSVD</sequence>
<feature type="domain" description="DUF6533" evidence="2">
    <location>
        <begin position="22"/>
        <end position="66"/>
    </location>
</feature>
<reference evidence="3 4" key="1">
    <citation type="submission" date="2018-06" db="EMBL/GenBank/DDBJ databases">
        <title>A transcriptomic atlas of mushroom development highlights an independent origin of complex multicellularity.</title>
        <authorList>
            <consortium name="DOE Joint Genome Institute"/>
            <person name="Krizsan K."/>
            <person name="Almasi E."/>
            <person name="Merenyi Z."/>
            <person name="Sahu N."/>
            <person name="Viragh M."/>
            <person name="Koszo T."/>
            <person name="Mondo S."/>
            <person name="Kiss B."/>
            <person name="Balint B."/>
            <person name="Kues U."/>
            <person name="Barry K."/>
            <person name="Hegedus J.C."/>
            <person name="Henrissat B."/>
            <person name="Johnson J."/>
            <person name="Lipzen A."/>
            <person name="Ohm R."/>
            <person name="Nagy I."/>
            <person name="Pangilinan J."/>
            <person name="Yan J."/>
            <person name="Xiong Y."/>
            <person name="Grigoriev I.V."/>
            <person name="Hibbett D.S."/>
            <person name="Nagy L.G."/>
        </authorList>
    </citation>
    <scope>NUCLEOTIDE SEQUENCE [LARGE SCALE GENOMIC DNA]</scope>
    <source>
        <strain evidence="3 4">SZMC22713</strain>
    </source>
</reference>
<dbReference type="Proteomes" id="UP000294933">
    <property type="component" value="Unassembled WGS sequence"/>
</dbReference>
<keyword evidence="4" id="KW-1185">Reference proteome</keyword>
<dbReference type="Pfam" id="PF20151">
    <property type="entry name" value="DUF6533"/>
    <property type="match status" value="1"/>
</dbReference>